<reference evidence="4 5" key="1">
    <citation type="submission" date="2022-02" db="EMBL/GenBank/DDBJ databases">
        <title>Paenibacillus sp. MBLB1776 Whole Genome Shotgun Sequencing.</title>
        <authorList>
            <person name="Hwang C.Y."/>
            <person name="Cho E.-S."/>
            <person name="Seo M.-J."/>
        </authorList>
    </citation>
    <scope>NUCLEOTIDE SEQUENCE [LARGE SCALE GENOMIC DNA]</scope>
    <source>
        <strain evidence="4 5">MBLB1776</strain>
    </source>
</reference>
<proteinExistence type="inferred from homology"/>
<dbReference type="AlphaFoldDB" id="A0AA96LAU9"/>
<name>A0AA96LAU9_9BACL</name>
<dbReference type="Gene3D" id="3.30.420.40">
    <property type="match status" value="2"/>
</dbReference>
<dbReference type="SUPFAM" id="SSF46785">
    <property type="entry name" value="Winged helix' DNA-binding domain"/>
    <property type="match status" value="1"/>
</dbReference>
<evidence type="ECO:0000256" key="2">
    <source>
        <dbReference type="ARBA" id="ARBA00006479"/>
    </source>
</evidence>
<dbReference type="SUPFAM" id="SSF53067">
    <property type="entry name" value="Actin-like ATPase domain"/>
    <property type="match status" value="1"/>
</dbReference>
<evidence type="ECO:0000256" key="1">
    <source>
        <dbReference type="ARBA" id="ARBA00002486"/>
    </source>
</evidence>
<comment type="function">
    <text evidence="1">Transcriptional repressor of xylose-utilizing enzymes.</text>
</comment>
<dbReference type="Proteomes" id="UP001305702">
    <property type="component" value="Chromosome"/>
</dbReference>
<dbReference type="Gene3D" id="1.10.10.10">
    <property type="entry name" value="Winged helix-like DNA-binding domain superfamily/Winged helix DNA-binding domain"/>
    <property type="match status" value="1"/>
</dbReference>
<dbReference type="KEGG" id="paun:MJA45_19220"/>
<dbReference type="PANTHER" id="PTHR18964">
    <property type="entry name" value="ROK (REPRESSOR, ORF, KINASE) FAMILY"/>
    <property type="match status" value="1"/>
</dbReference>
<evidence type="ECO:0000256" key="3">
    <source>
        <dbReference type="ARBA" id="ARBA00022629"/>
    </source>
</evidence>
<dbReference type="InterPro" id="IPR036388">
    <property type="entry name" value="WH-like_DNA-bd_sf"/>
</dbReference>
<sequence>MQKPFAGDHSLLKSINLTSLLDLIRRKAPISRAELAKSTRLTRATVSTLVEELIARHLVVETGTGESSGGRRPTMLEINRNAGYIAGVDLRAKDLLVLAVNLQGEPVLKRTEEYERPQDEEHTRKQLTALIGEIRNELPLSPLGLCGVGVGIHGFVGHPGGEILFVPHFGWKRLAWKEALEKEWRVPVWIDNEANLAALGELESGAAADCSDMLYVSVGAGIGGGLILDRNIFRGSHGYAGEIGHTTIERGGRLCTCGNRGCWEMYASEKALAESLGLRYKPGVTAEVTRRLQEGDAEAREAIRDIGGSLAVGIGNLINTFNPQMVVLGNAIAFYRSWLEEVMASSMRSRFPFRSGEAVEIRYSELGEEACARGAAFMGIREMMKRV</sequence>
<dbReference type="InterPro" id="IPR036390">
    <property type="entry name" value="WH_DNA-bd_sf"/>
</dbReference>
<dbReference type="InterPro" id="IPR049874">
    <property type="entry name" value="ROK_cs"/>
</dbReference>
<dbReference type="Pfam" id="PF00480">
    <property type="entry name" value="ROK"/>
    <property type="match status" value="1"/>
</dbReference>
<dbReference type="CDD" id="cd24076">
    <property type="entry name" value="ASKHA_ATPase_ROK_BsXylR-like"/>
    <property type="match status" value="1"/>
</dbReference>
<dbReference type="EMBL" id="CP130318">
    <property type="protein sequence ID" value="WNQ09743.1"/>
    <property type="molecule type" value="Genomic_DNA"/>
</dbReference>
<gene>
    <name evidence="4" type="ORF">MJA45_19220</name>
</gene>
<dbReference type="InterPro" id="IPR000600">
    <property type="entry name" value="ROK"/>
</dbReference>
<evidence type="ECO:0000313" key="4">
    <source>
        <dbReference type="EMBL" id="WNQ09743.1"/>
    </source>
</evidence>
<dbReference type="PROSITE" id="PS01125">
    <property type="entry name" value="ROK"/>
    <property type="match status" value="1"/>
</dbReference>
<comment type="similarity">
    <text evidence="2">Belongs to the ROK (NagC/XylR) family.</text>
</comment>
<evidence type="ECO:0000313" key="5">
    <source>
        <dbReference type="Proteomes" id="UP001305702"/>
    </source>
</evidence>
<keyword evidence="5" id="KW-1185">Reference proteome</keyword>
<dbReference type="RefSeq" id="WP_315603517.1">
    <property type="nucleotide sequence ID" value="NZ_CP130318.1"/>
</dbReference>
<organism evidence="4 5">
    <name type="scientific">Paenibacillus aurantius</name>
    <dbReference type="NCBI Taxonomy" id="2918900"/>
    <lineage>
        <taxon>Bacteria</taxon>
        <taxon>Bacillati</taxon>
        <taxon>Bacillota</taxon>
        <taxon>Bacilli</taxon>
        <taxon>Bacillales</taxon>
        <taxon>Paenibacillaceae</taxon>
        <taxon>Paenibacillus</taxon>
    </lineage>
</organism>
<dbReference type="GO" id="GO:0042732">
    <property type="term" value="P:D-xylose metabolic process"/>
    <property type="evidence" value="ECO:0007669"/>
    <property type="project" value="UniProtKB-KW"/>
</dbReference>
<dbReference type="PANTHER" id="PTHR18964:SF149">
    <property type="entry name" value="BIFUNCTIONAL UDP-N-ACETYLGLUCOSAMINE 2-EPIMERASE_N-ACETYLMANNOSAMINE KINASE"/>
    <property type="match status" value="1"/>
</dbReference>
<keyword evidence="3" id="KW-0859">Xylose metabolism</keyword>
<accession>A0AA96LAU9</accession>
<protein>
    <submittedName>
        <fullName evidence="4">ROK family transcriptional regulator</fullName>
    </submittedName>
</protein>
<keyword evidence="3" id="KW-0119">Carbohydrate metabolism</keyword>
<dbReference type="InterPro" id="IPR043129">
    <property type="entry name" value="ATPase_NBD"/>
</dbReference>